<dbReference type="Proteomes" id="UP000216215">
    <property type="component" value="Unassembled WGS sequence"/>
</dbReference>
<dbReference type="EMBL" id="NPKI01000008">
    <property type="protein sequence ID" value="PAQ03622.1"/>
    <property type="molecule type" value="Genomic_DNA"/>
</dbReference>
<evidence type="ECO:0000313" key="2">
    <source>
        <dbReference type="Proteomes" id="UP000216215"/>
    </source>
</evidence>
<gene>
    <name evidence="1" type="ORF">CIT25_03600</name>
</gene>
<reference evidence="2" key="1">
    <citation type="submission" date="2017-08" db="EMBL/GenBank/DDBJ databases">
        <title>Mesorhizobium wenxinae sp. nov., a novel rhizobial species isolated from root nodules of chickpea (Cicer arietinum L.).</title>
        <authorList>
            <person name="Zhang J."/>
        </authorList>
    </citation>
    <scope>NUCLEOTIDE SEQUENCE [LARGE SCALE GENOMIC DNA]</scope>
    <source>
        <strain evidence="2">USDA 3392</strain>
    </source>
</reference>
<evidence type="ECO:0008006" key="3">
    <source>
        <dbReference type="Google" id="ProtNLM"/>
    </source>
</evidence>
<protein>
    <recommendedName>
        <fullName evidence="3">DUF3011 domain-containing protein</fullName>
    </recommendedName>
</protein>
<proteinExistence type="predicted"/>
<dbReference type="Pfam" id="PF11218">
    <property type="entry name" value="DUF3011"/>
    <property type="match status" value="1"/>
</dbReference>
<evidence type="ECO:0000313" key="1">
    <source>
        <dbReference type="EMBL" id="PAQ03622.1"/>
    </source>
</evidence>
<organism evidence="1 2">
    <name type="scientific">Mesorhizobium mediterraneum</name>
    <dbReference type="NCBI Taxonomy" id="43617"/>
    <lineage>
        <taxon>Bacteria</taxon>
        <taxon>Pseudomonadati</taxon>
        <taxon>Pseudomonadota</taxon>
        <taxon>Alphaproteobacteria</taxon>
        <taxon>Hyphomicrobiales</taxon>
        <taxon>Phyllobacteriaceae</taxon>
        <taxon>Mesorhizobium</taxon>
    </lineage>
</organism>
<accession>A0AB36RH38</accession>
<name>A0AB36RH38_9HYPH</name>
<sequence>MQDLHQVTSGEHNIGAFISLETGKTRGLFRRQKSFICPRASARATCTTRTGSGCRFPFQEEHLVKKFPSAFFSAALVVFPGISLMPAAAAPHTVDCSSVKNRYVECAARYAAPVLVMQKSWRPCILNNTWGYNPETGYIWVTGGCRGCLR</sequence>
<comment type="caution">
    <text evidence="1">The sequence shown here is derived from an EMBL/GenBank/DDBJ whole genome shotgun (WGS) entry which is preliminary data.</text>
</comment>
<keyword evidence="2" id="KW-1185">Reference proteome</keyword>
<dbReference type="InterPro" id="IPR021381">
    <property type="entry name" value="DUF3011"/>
</dbReference>
<dbReference type="AlphaFoldDB" id="A0AB36RH38"/>